<dbReference type="RefSeq" id="WP_135281207.1">
    <property type="nucleotide sequence ID" value="NZ_SRIO01000004.1"/>
</dbReference>
<accession>A0A4Z0FBX5</accession>
<name>A0A4Z0FBX5_9GAMM</name>
<dbReference type="PROSITE" id="PS00409">
    <property type="entry name" value="PROKAR_NTER_METHYL"/>
    <property type="match status" value="1"/>
</dbReference>
<dbReference type="AlphaFoldDB" id="A0A4Z0FBX5"/>
<keyword evidence="3" id="KW-1185">Reference proteome</keyword>
<dbReference type="Pfam" id="PF07963">
    <property type="entry name" value="N_methyl"/>
    <property type="match status" value="1"/>
</dbReference>
<evidence type="ECO:0000256" key="1">
    <source>
        <dbReference type="SAM" id="Phobius"/>
    </source>
</evidence>
<dbReference type="EMBL" id="SRIO01000004">
    <property type="protein sequence ID" value="TFZ83327.1"/>
    <property type="molecule type" value="Genomic_DNA"/>
</dbReference>
<gene>
    <name evidence="2" type="ORF">E4680_04565</name>
</gene>
<feature type="transmembrane region" description="Helical" evidence="1">
    <location>
        <begin position="12"/>
        <end position="39"/>
    </location>
</feature>
<keyword evidence="1" id="KW-1133">Transmembrane helix</keyword>
<evidence type="ECO:0008006" key="4">
    <source>
        <dbReference type="Google" id="ProtNLM"/>
    </source>
</evidence>
<dbReference type="Proteomes" id="UP000297890">
    <property type="component" value="Unassembled WGS sequence"/>
</dbReference>
<keyword evidence="1" id="KW-0812">Transmembrane</keyword>
<dbReference type="InterPro" id="IPR012902">
    <property type="entry name" value="N_methyl_site"/>
</dbReference>
<evidence type="ECO:0000313" key="2">
    <source>
        <dbReference type="EMBL" id="TFZ83327.1"/>
    </source>
</evidence>
<protein>
    <recommendedName>
        <fullName evidence="4">Prepilin-type N-terminal cleavage/methylation domain-containing protein</fullName>
    </recommendedName>
</protein>
<dbReference type="InterPro" id="IPR032092">
    <property type="entry name" value="PilW"/>
</dbReference>
<reference evidence="2 3" key="1">
    <citation type="journal article" date="2019" name="ISME J.">
        <title>Candidatus Macondimonas diazotrophica, a novel gammaproteobacterial genus dominating crude-oil-contaminated coastal sediments.</title>
        <authorList>
            <person name="Karthikeyan S."/>
            <person name="Konstantinidis K."/>
        </authorList>
    </citation>
    <scope>NUCLEOTIDE SEQUENCE [LARGE SCALE GENOMIC DNA]</scope>
    <source>
        <strain evidence="2 3">KTK01</strain>
    </source>
</reference>
<dbReference type="Pfam" id="PF16074">
    <property type="entry name" value="PilW"/>
    <property type="match status" value="1"/>
</dbReference>
<keyword evidence="1" id="KW-0472">Membrane</keyword>
<sequence length="361" mass="38256">MNTQPAFPRRRMAGFSLVEIMVAILVSLFLLTGVLQLYLGNQQTSRLGSGVSEIEQTGRFALNELSGNLRMAAFQGCADANRVAANVLARNAPTTTLATSAILGFSVTTGGSWTGGRIPINWVGAVPLAGSDVLQIQGGSRSVSNLASAMSSASANVPLASNPDNLTAGEMAIIADCTAADLIRITSVTGGLTLVYSIADNTQTTLSKAYTNTTGLNAAQAMRFNSWVYFVRDSGRDAADGSAIFSLYRLDTSRQNQAAQELVEGVERLRVLYGERSGTDAIRYRAAANVTDWSQVVAVRVALLAASRDPVLEAADTATYTLLDQSVAKAGTSGATLTYPNDQRLRRVFTASANVRNRRDL</sequence>
<dbReference type="GO" id="GO:0043683">
    <property type="term" value="P:type IV pilus assembly"/>
    <property type="evidence" value="ECO:0007669"/>
    <property type="project" value="InterPro"/>
</dbReference>
<dbReference type="OrthoDB" id="5296662at2"/>
<organism evidence="2 3">
    <name type="scientific">Candidatus Macondimonas diazotrophica</name>
    <dbReference type="NCBI Taxonomy" id="2305248"/>
    <lineage>
        <taxon>Bacteria</taxon>
        <taxon>Pseudomonadati</taxon>
        <taxon>Pseudomonadota</taxon>
        <taxon>Gammaproteobacteria</taxon>
        <taxon>Chromatiales</taxon>
        <taxon>Ectothiorhodospiraceae</taxon>
        <taxon>Candidatus Macondimonas</taxon>
    </lineage>
</organism>
<proteinExistence type="predicted"/>
<comment type="caution">
    <text evidence="2">The sequence shown here is derived from an EMBL/GenBank/DDBJ whole genome shotgun (WGS) entry which is preliminary data.</text>
</comment>
<evidence type="ECO:0000313" key="3">
    <source>
        <dbReference type="Proteomes" id="UP000297890"/>
    </source>
</evidence>